<feature type="compositionally biased region" description="Acidic residues" evidence="4">
    <location>
        <begin position="1282"/>
        <end position="1293"/>
    </location>
</feature>
<feature type="compositionally biased region" description="Low complexity" evidence="4">
    <location>
        <begin position="1294"/>
        <end position="1304"/>
    </location>
</feature>
<gene>
    <name evidence="5" type="ORF">QBC37DRAFT_83516</name>
</gene>
<reference evidence="5" key="2">
    <citation type="submission" date="2023-05" db="EMBL/GenBank/DDBJ databases">
        <authorList>
            <consortium name="Lawrence Berkeley National Laboratory"/>
            <person name="Steindorff A."/>
            <person name="Hensen N."/>
            <person name="Bonometti L."/>
            <person name="Westerberg I."/>
            <person name="Brannstrom I.O."/>
            <person name="Guillou S."/>
            <person name="Cros-Aarteil S."/>
            <person name="Calhoun S."/>
            <person name="Haridas S."/>
            <person name="Kuo A."/>
            <person name="Mondo S."/>
            <person name="Pangilinan J."/>
            <person name="Riley R."/>
            <person name="Labutti K."/>
            <person name="Andreopoulos B."/>
            <person name="Lipzen A."/>
            <person name="Chen C."/>
            <person name="Yanf M."/>
            <person name="Daum C."/>
            <person name="Ng V."/>
            <person name="Clum A."/>
            <person name="Ohm R."/>
            <person name="Martin F."/>
            <person name="Silar P."/>
            <person name="Natvig D."/>
            <person name="Lalanne C."/>
            <person name="Gautier V."/>
            <person name="Ament-Velasquez S.L."/>
            <person name="Kruys A."/>
            <person name="Hutchinson M.I."/>
            <person name="Powell A.J."/>
            <person name="Barry K."/>
            <person name="Miller A.N."/>
            <person name="Grigoriev I.V."/>
            <person name="Debuchy R."/>
            <person name="Gladieux P."/>
            <person name="Thoren M.H."/>
            <person name="Johannesson H."/>
        </authorList>
    </citation>
    <scope>NUCLEOTIDE SEQUENCE</scope>
    <source>
        <strain evidence="5">PSN293</strain>
    </source>
</reference>
<dbReference type="PANTHER" id="PTHR14027:SF2">
    <property type="entry name" value="RNA POLYMERASE-ASSOCIATED PROTEIN CTR9 HOMOLOG"/>
    <property type="match status" value="1"/>
</dbReference>
<dbReference type="PROSITE" id="PS50293">
    <property type="entry name" value="TPR_REGION"/>
    <property type="match status" value="1"/>
</dbReference>
<dbReference type="GO" id="GO:0000993">
    <property type="term" value="F:RNA polymerase II complex binding"/>
    <property type="evidence" value="ECO:0007669"/>
    <property type="project" value="TreeGrafter"/>
</dbReference>
<dbReference type="SUPFAM" id="SSF48452">
    <property type="entry name" value="TPR-like"/>
    <property type="match status" value="3"/>
</dbReference>
<evidence type="ECO:0000313" key="6">
    <source>
        <dbReference type="Proteomes" id="UP001301769"/>
    </source>
</evidence>
<keyword evidence="2 3" id="KW-0802">TPR repeat</keyword>
<dbReference type="Proteomes" id="UP001301769">
    <property type="component" value="Unassembled WGS sequence"/>
</dbReference>
<comment type="caution">
    <text evidence="5">The sequence shown here is derived from an EMBL/GenBank/DDBJ whole genome shotgun (WGS) entry which is preliminary data.</text>
</comment>
<feature type="compositionally biased region" description="Basic residues" evidence="4">
    <location>
        <begin position="1187"/>
        <end position="1208"/>
    </location>
</feature>
<name>A0AAN6YDJ8_9PEZI</name>
<feature type="compositionally biased region" description="Acidic residues" evidence="4">
    <location>
        <begin position="1214"/>
        <end position="1229"/>
    </location>
</feature>
<dbReference type="Pfam" id="PF13432">
    <property type="entry name" value="TPR_16"/>
    <property type="match status" value="1"/>
</dbReference>
<evidence type="ECO:0008006" key="7">
    <source>
        <dbReference type="Google" id="ProtNLM"/>
    </source>
</evidence>
<keyword evidence="1" id="KW-0677">Repeat</keyword>
<evidence type="ECO:0000256" key="3">
    <source>
        <dbReference type="PROSITE-ProRule" id="PRU00339"/>
    </source>
</evidence>
<protein>
    <recommendedName>
        <fullName evidence="7">Tetratricopeptide repeat protein 1</fullName>
    </recommendedName>
</protein>
<feature type="region of interest" description="Disordered" evidence="4">
    <location>
        <begin position="1"/>
        <end position="30"/>
    </location>
</feature>
<dbReference type="SMART" id="SM00028">
    <property type="entry name" value="TPR"/>
    <property type="match status" value="9"/>
</dbReference>
<dbReference type="InterPro" id="IPR011990">
    <property type="entry name" value="TPR-like_helical_dom_sf"/>
</dbReference>
<dbReference type="InterPro" id="IPR031101">
    <property type="entry name" value="Ctr9"/>
</dbReference>
<evidence type="ECO:0000256" key="4">
    <source>
        <dbReference type="SAM" id="MobiDB-lite"/>
    </source>
</evidence>
<evidence type="ECO:0000256" key="2">
    <source>
        <dbReference type="ARBA" id="ARBA00022803"/>
    </source>
</evidence>
<feature type="region of interest" description="Disordered" evidence="4">
    <location>
        <begin position="995"/>
        <end position="1329"/>
    </location>
</feature>
<sequence>MMSSQPNGGNANGVFGSYKSGNSAAPKSKRFSDIPSTLDIPVQGQEDEAVEIDLQDLADDPTELCSLFEMERAARTYWMTVALAYAKQNKIDYAIEVLQRGAAAMQLNNPREKLSIVTCLCWMYLWKSRDAPRVAPEGALISEAKTKEYYLQLATQNLNEASRINPAFPPLFLARGVLLLLKASLQTPSKTTATGPAGIDPEKGELLRSAIKSFDDASRVSHGKNMLAVMGKARAQFSLGKYAESLASYQDVLSKMPDLVDPDPRIGIGCCFWQLGHKEDAMHAWQRSLEINPESKVANILIGIYYLEQSGRVSTDSPEFPALYKKAMTEYTQKAFKIDKNLPLTCATFANYFLSRKQYQTVDTLAHRAIQNTDVNAIASDGWYILARKEQLSGDLERAADYYRRADDARGGMERGYLPAKFGAAQLSVIKNDMGEAKLRLEKMSQQSKTYEVMVLLGTLYAEEVFASQDSSSKEDKSAETKKAIQLLESARTAWKDPKKNLAPDSAVLLNLARLYEGEHPEKALQCLQQVEQLELDNIPESKYPEGETDQGKILTAIRKHLPPQLLNNIGCFYFQEEKYALASDFFQAALDACVRLGENGEKKEGEDVNDDTDALVTTIGFNLGRSYEAEGQLDRAVECYEGLLKRHADYTDARTRLAYLTLRRQPNEKAGPDAVAKLYQENPTDLEVRALYGWFLGKSSKKRPQNMADDPEHRHYKHTLQNYDKHDRYALVGMGNMHLLSAREMRRETEADRQKRSAVYSRAVEFFDKALQLDPKNAYAAQGIAIALVEDKKDYKNALQIFMKVRETIKDASLYVNLGHIYAELKQWSKAVESYETALSKEGKAKDAGILSCLGRTWLNRGRAERNLDGYKNALDYARKALEVAPDQLHFKFNVAFVQIQLAMLINSLRESERTSFQLEEASDGLEAAIKALDEIAGANHPPYPKHDIEQRANMARNTQRKQLERAMASQKEYEARNQERLAKAMEIRKAELRKREEAKRQAEEAERERQEKIKRDREAIAARDRALAEARAEEERQRMEAELTTDSETGDKVKRQKKKPASSSRANRAGSENAERPARKGRAVRRKKVDRDSGDDGEEDGGGARRKRQKLTRGSAAKQDTGKFKSAEIVVDSDESDLGEEGEDALDRAERALEKSQRRSRSTGSGGGGFGSGGDSGSEDEGAARRSRKKGGASARKSNKSGRKSSARAVDTDEEDQDRMDVDDDEENDRRPRRRRDQSDDQDRGSPAAGGGDDDEEEAETAGAATRRSGRPQRRRGIVDESDEEEVEEEAAAAPTPGSPGTEEGDKGPSAAEKADTSMVDADDDDE</sequence>
<feature type="compositionally biased region" description="Basic residues" evidence="4">
    <location>
        <begin position="1081"/>
        <end position="1090"/>
    </location>
</feature>
<dbReference type="PROSITE" id="PS50005">
    <property type="entry name" value="TPR"/>
    <property type="match status" value="4"/>
</dbReference>
<feature type="compositionally biased region" description="Gly residues" evidence="4">
    <location>
        <begin position="1166"/>
        <end position="1178"/>
    </location>
</feature>
<feature type="repeat" description="TPR" evidence="3">
    <location>
        <begin position="262"/>
        <end position="295"/>
    </location>
</feature>
<accession>A0AAN6YDJ8</accession>
<dbReference type="GO" id="GO:0006355">
    <property type="term" value="P:regulation of DNA-templated transcription"/>
    <property type="evidence" value="ECO:0007669"/>
    <property type="project" value="InterPro"/>
</dbReference>
<feature type="compositionally biased region" description="Basic and acidic residues" evidence="4">
    <location>
        <begin position="995"/>
        <end position="1043"/>
    </location>
</feature>
<feature type="compositionally biased region" description="Basic and acidic residues" evidence="4">
    <location>
        <begin position="1147"/>
        <end position="1159"/>
    </location>
</feature>
<dbReference type="EMBL" id="MU858066">
    <property type="protein sequence ID" value="KAK4216641.1"/>
    <property type="molecule type" value="Genomic_DNA"/>
</dbReference>
<feature type="repeat" description="TPR" evidence="3">
    <location>
        <begin position="618"/>
        <end position="651"/>
    </location>
</feature>
<reference evidence="5" key="1">
    <citation type="journal article" date="2023" name="Mol. Phylogenet. Evol.">
        <title>Genome-scale phylogeny and comparative genomics of the fungal order Sordariales.</title>
        <authorList>
            <person name="Hensen N."/>
            <person name="Bonometti L."/>
            <person name="Westerberg I."/>
            <person name="Brannstrom I.O."/>
            <person name="Guillou S."/>
            <person name="Cros-Aarteil S."/>
            <person name="Calhoun S."/>
            <person name="Haridas S."/>
            <person name="Kuo A."/>
            <person name="Mondo S."/>
            <person name="Pangilinan J."/>
            <person name="Riley R."/>
            <person name="LaButti K."/>
            <person name="Andreopoulos B."/>
            <person name="Lipzen A."/>
            <person name="Chen C."/>
            <person name="Yan M."/>
            <person name="Daum C."/>
            <person name="Ng V."/>
            <person name="Clum A."/>
            <person name="Steindorff A."/>
            <person name="Ohm R.A."/>
            <person name="Martin F."/>
            <person name="Silar P."/>
            <person name="Natvig D.O."/>
            <person name="Lalanne C."/>
            <person name="Gautier V."/>
            <person name="Ament-Velasquez S.L."/>
            <person name="Kruys A."/>
            <person name="Hutchinson M.I."/>
            <person name="Powell A.J."/>
            <person name="Barry K."/>
            <person name="Miller A.N."/>
            <person name="Grigoriev I.V."/>
            <person name="Debuchy R."/>
            <person name="Gladieux P."/>
            <person name="Hiltunen Thoren M."/>
            <person name="Johannesson H."/>
        </authorList>
    </citation>
    <scope>NUCLEOTIDE SEQUENCE</scope>
    <source>
        <strain evidence="5">PSN293</strain>
    </source>
</reference>
<dbReference type="Gene3D" id="1.25.40.10">
    <property type="entry name" value="Tetratricopeptide repeat domain"/>
    <property type="match status" value="5"/>
</dbReference>
<dbReference type="InterPro" id="IPR019734">
    <property type="entry name" value="TPR_rpt"/>
</dbReference>
<organism evidence="5 6">
    <name type="scientific">Rhypophila decipiens</name>
    <dbReference type="NCBI Taxonomy" id="261697"/>
    <lineage>
        <taxon>Eukaryota</taxon>
        <taxon>Fungi</taxon>
        <taxon>Dikarya</taxon>
        <taxon>Ascomycota</taxon>
        <taxon>Pezizomycotina</taxon>
        <taxon>Sordariomycetes</taxon>
        <taxon>Sordariomycetidae</taxon>
        <taxon>Sordariales</taxon>
        <taxon>Naviculisporaceae</taxon>
        <taxon>Rhypophila</taxon>
    </lineage>
</organism>
<feature type="repeat" description="TPR" evidence="3">
    <location>
        <begin position="813"/>
        <end position="846"/>
    </location>
</feature>
<dbReference type="PANTHER" id="PTHR14027">
    <property type="entry name" value="RNA POLYMERASE-ASSOCIATED PROTEIN CTR9"/>
    <property type="match status" value="1"/>
</dbReference>
<feature type="compositionally biased region" description="Acidic residues" evidence="4">
    <location>
        <begin position="1133"/>
        <end position="1146"/>
    </location>
</feature>
<dbReference type="GO" id="GO:0006368">
    <property type="term" value="P:transcription elongation by RNA polymerase II"/>
    <property type="evidence" value="ECO:0007669"/>
    <property type="project" value="TreeGrafter"/>
</dbReference>
<evidence type="ECO:0000313" key="5">
    <source>
        <dbReference type="EMBL" id="KAK4216641.1"/>
    </source>
</evidence>
<proteinExistence type="predicted"/>
<feature type="repeat" description="TPR" evidence="3">
    <location>
        <begin position="856"/>
        <end position="889"/>
    </location>
</feature>
<keyword evidence="6" id="KW-1185">Reference proteome</keyword>
<evidence type="ECO:0000256" key="1">
    <source>
        <dbReference type="ARBA" id="ARBA00022737"/>
    </source>
</evidence>
<dbReference type="Pfam" id="PF13181">
    <property type="entry name" value="TPR_8"/>
    <property type="match status" value="2"/>
</dbReference>
<dbReference type="GO" id="GO:0016593">
    <property type="term" value="C:Cdc73/Paf1 complex"/>
    <property type="evidence" value="ECO:0007669"/>
    <property type="project" value="TreeGrafter"/>
</dbReference>